<feature type="compositionally biased region" description="Low complexity" evidence="1">
    <location>
        <begin position="110"/>
        <end position="121"/>
    </location>
</feature>
<feature type="region of interest" description="Disordered" evidence="1">
    <location>
        <begin position="101"/>
        <end position="121"/>
    </location>
</feature>
<organism evidence="4 5">
    <name type="scientific">Penicilliopsis zonata CBS 506.65</name>
    <dbReference type="NCBI Taxonomy" id="1073090"/>
    <lineage>
        <taxon>Eukaryota</taxon>
        <taxon>Fungi</taxon>
        <taxon>Dikarya</taxon>
        <taxon>Ascomycota</taxon>
        <taxon>Pezizomycotina</taxon>
        <taxon>Eurotiomycetes</taxon>
        <taxon>Eurotiomycetidae</taxon>
        <taxon>Eurotiales</taxon>
        <taxon>Aspergillaceae</taxon>
        <taxon>Penicilliopsis</taxon>
    </lineage>
</organism>
<dbReference type="Gene3D" id="2.40.160.210">
    <property type="entry name" value="Acyl-CoA thioesterase, double hotdog domain"/>
    <property type="match status" value="1"/>
</dbReference>
<evidence type="ECO:0000256" key="1">
    <source>
        <dbReference type="SAM" id="MobiDB-lite"/>
    </source>
</evidence>
<protein>
    <recommendedName>
        <fullName evidence="6">Thioesterase domain-containing protein</fullName>
    </recommendedName>
</protein>
<dbReference type="InterPro" id="IPR049449">
    <property type="entry name" value="TesB_ACOT8-like_N"/>
</dbReference>
<evidence type="ECO:0000313" key="4">
    <source>
        <dbReference type="EMBL" id="OJJ42985.1"/>
    </source>
</evidence>
<evidence type="ECO:0000259" key="3">
    <source>
        <dbReference type="Pfam" id="PF20789"/>
    </source>
</evidence>
<reference evidence="5" key="1">
    <citation type="journal article" date="2017" name="Genome Biol.">
        <title>Comparative genomics reveals high biological diversity and specific adaptations in the industrially and medically important fungal genus Aspergillus.</title>
        <authorList>
            <person name="de Vries R.P."/>
            <person name="Riley R."/>
            <person name="Wiebenga A."/>
            <person name="Aguilar-Osorio G."/>
            <person name="Amillis S."/>
            <person name="Uchima C.A."/>
            <person name="Anderluh G."/>
            <person name="Asadollahi M."/>
            <person name="Askin M."/>
            <person name="Barry K."/>
            <person name="Battaglia E."/>
            <person name="Bayram O."/>
            <person name="Benocci T."/>
            <person name="Braus-Stromeyer S.A."/>
            <person name="Caldana C."/>
            <person name="Canovas D."/>
            <person name="Cerqueira G.C."/>
            <person name="Chen F."/>
            <person name="Chen W."/>
            <person name="Choi C."/>
            <person name="Clum A."/>
            <person name="Dos Santos R.A."/>
            <person name="Damasio A.R."/>
            <person name="Diallinas G."/>
            <person name="Emri T."/>
            <person name="Fekete E."/>
            <person name="Flipphi M."/>
            <person name="Freyberg S."/>
            <person name="Gallo A."/>
            <person name="Gournas C."/>
            <person name="Habgood R."/>
            <person name="Hainaut M."/>
            <person name="Harispe M.L."/>
            <person name="Henrissat B."/>
            <person name="Hilden K.S."/>
            <person name="Hope R."/>
            <person name="Hossain A."/>
            <person name="Karabika E."/>
            <person name="Karaffa L."/>
            <person name="Karanyi Z."/>
            <person name="Krasevec N."/>
            <person name="Kuo A."/>
            <person name="Kusch H."/>
            <person name="LaButti K."/>
            <person name="Lagendijk E.L."/>
            <person name="Lapidus A."/>
            <person name="Levasseur A."/>
            <person name="Lindquist E."/>
            <person name="Lipzen A."/>
            <person name="Logrieco A.F."/>
            <person name="MacCabe A."/>
            <person name="Maekelae M.R."/>
            <person name="Malavazi I."/>
            <person name="Melin P."/>
            <person name="Meyer V."/>
            <person name="Mielnichuk N."/>
            <person name="Miskei M."/>
            <person name="Molnar A.P."/>
            <person name="Mule G."/>
            <person name="Ngan C.Y."/>
            <person name="Orejas M."/>
            <person name="Orosz E."/>
            <person name="Ouedraogo J.P."/>
            <person name="Overkamp K.M."/>
            <person name="Park H.-S."/>
            <person name="Perrone G."/>
            <person name="Piumi F."/>
            <person name="Punt P.J."/>
            <person name="Ram A.F."/>
            <person name="Ramon A."/>
            <person name="Rauscher S."/>
            <person name="Record E."/>
            <person name="Riano-Pachon D.M."/>
            <person name="Robert V."/>
            <person name="Roehrig J."/>
            <person name="Ruller R."/>
            <person name="Salamov A."/>
            <person name="Salih N.S."/>
            <person name="Samson R.A."/>
            <person name="Sandor E."/>
            <person name="Sanguinetti M."/>
            <person name="Schuetze T."/>
            <person name="Sepcic K."/>
            <person name="Shelest E."/>
            <person name="Sherlock G."/>
            <person name="Sophianopoulou V."/>
            <person name="Squina F.M."/>
            <person name="Sun H."/>
            <person name="Susca A."/>
            <person name="Todd R.B."/>
            <person name="Tsang A."/>
            <person name="Unkles S.E."/>
            <person name="van de Wiele N."/>
            <person name="van Rossen-Uffink D."/>
            <person name="Oliveira J.V."/>
            <person name="Vesth T.C."/>
            <person name="Visser J."/>
            <person name="Yu J.-H."/>
            <person name="Zhou M."/>
            <person name="Andersen M.R."/>
            <person name="Archer D.B."/>
            <person name="Baker S.E."/>
            <person name="Benoit I."/>
            <person name="Brakhage A.A."/>
            <person name="Braus G.H."/>
            <person name="Fischer R."/>
            <person name="Frisvad J.C."/>
            <person name="Goldman G.H."/>
            <person name="Houbraken J."/>
            <person name="Oakley B."/>
            <person name="Pocsi I."/>
            <person name="Scazzocchio C."/>
            <person name="Seiboth B."/>
            <person name="vanKuyk P.A."/>
            <person name="Wortman J."/>
            <person name="Dyer P.S."/>
            <person name="Grigoriev I.V."/>
        </authorList>
    </citation>
    <scope>NUCLEOTIDE SEQUENCE [LARGE SCALE GENOMIC DNA]</scope>
    <source>
        <strain evidence="5">CBS 506.65</strain>
    </source>
</reference>
<dbReference type="InterPro" id="IPR029069">
    <property type="entry name" value="HotDog_dom_sf"/>
</dbReference>
<dbReference type="Pfam" id="PF13622">
    <property type="entry name" value="4HBT_3"/>
    <property type="match status" value="1"/>
</dbReference>
<dbReference type="RefSeq" id="XP_022577495.1">
    <property type="nucleotide sequence ID" value="XM_022730042.1"/>
</dbReference>
<keyword evidence="5" id="KW-1185">Reference proteome</keyword>
<gene>
    <name evidence="4" type="ORF">ASPZODRAFT_75347</name>
</gene>
<dbReference type="AlphaFoldDB" id="A0A1L9S750"/>
<dbReference type="VEuPathDB" id="FungiDB:ASPZODRAFT_75347"/>
<dbReference type="GeneID" id="34616506"/>
<dbReference type="STRING" id="1073090.A0A1L9S750"/>
<dbReference type="SUPFAM" id="SSF54637">
    <property type="entry name" value="Thioesterase/thiol ester dehydrase-isomerase"/>
    <property type="match status" value="2"/>
</dbReference>
<dbReference type="InterPro" id="IPR042171">
    <property type="entry name" value="Acyl-CoA_hotdog"/>
</dbReference>
<proteinExistence type="predicted"/>
<dbReference type="PANTHER" id="PTHR38110:SF3">
    <property type="entry name" value="THIOESTERASE-LIKE SUPERFAMILY-DOMAIN-CONTAINING PROTEIN"/>
    <property type="match status" value="1"/>
</dbReference>
<dbReference type="Proteomes" id="UP000184188">
    <property type="component" value="Unassembled WGS sequence"/>
</dbReference>
<sequence>MSFEQAITVTPVGPSPLGQRYTAHLQDEWSIGRVPHGGYTAAILYRLATTHFAHMHSTQFPEMPVPISMQISYLRRTRAGEALLTVQDAKIGRRTSTIHVTLSQRKGSDNSDSSSSSSSSDYETKVAGYITVSPPGAEQGVSALTRWSPSPPVVKGTGPSGEVNLAALAATGSDGVWKRSTPPFSAFRRATQHADLYAPGKESKESKESTGSNSSSHVIDQWARFCPYGILTPWTDEGVAFLTDIFPTALDGLQSIALNSSADGTGGSFWYPSVTLNVEFKKHLLPGKTQWLYSRVQSKVVCNGRTDIDVTILDEEGDVVALSTQVGLIVSASRNIGKL</sequence>
<dbReference type="EMBL" id="KV878355">
    <property type="protein sequence ID" value="OJJ42985.1"/>
    <property type="molecule type" value="Genomic_DNA"/>
</dbReference>
<accession>A0A1L9S750</accession>
<dbReference type="InterPro" id="IPR052389">
    <property type="entry name" value="Sec_Metab_Biosynth-Assoc"/>
</dbReference>
<feature type="region of interest" description="Disordered" evidence="1">
    <location>
        <begin position="196"/>
        <end position="215"/>
    </location>
</feature>
<feature type="domain" description="Acyl-CoA thioesterase-like N-terminal HotDog" evidence="2">
    <location>
        <begin position="26"/>
        <end position="106"/>
    </location>
</feature>
<evidence type="ECO:0000259" key="2">
    <source>
        <dbReference type="Pfam" id="PF13622"/>
    </source>
</evidence>
<feature type="domain" description="Acyl-CoA thioesterase-like C-terminal" evidence="3">
    <location>
        <begin position="188"/>
        <end position="329"/>
    </location>
</feature>
<dbReference type="OrthoDB" id="2532955at2759"/>
<evidence type="ECO:0008006" key="6">
    <source>
        <dbReference type="Google" id="ProtNLM"/>
    </source>
</evidence>
<dbReference type="Pfam" id="PF20789">
    <property type="entry name" value="4HBT_3C"/>
    <property type="match status" value="1"/>
</dbReference>
<dbReference type="PANTHER" id="PTHR38110">
    <property type="entry name" value="CHROMOSOME 23, WHOLE GENOME SHOTGUN SEQUENCE"/>
    <property type="match status" value="1"/>
</dbReference>
<evidence type="ECO:0000313" key="5">
    <source>
        <dbReference type="Proteomes" id="UP000184188"/>
    </source>
</evidence>
<dbReference type="InterPro" id="IPR049450">
    <property type="entry name" value="ACOT8-like_C"/>
</dbReference>
<name>A0A1L9S750_9EURO</name>